<comment type="caution">
    <text evidence="1">The sequence shown here is derived from an EMBL/GenBank/DDBJ whole genome shotgun (WGS) entry which is preliminary data.</text>
</comment>
<sequence>MKKLLLLFILIATVTLYGQKKTYYTEDFKEVPTAEGATYYSTYEDFEGGTQRKTYYLDGNIRNADQFSNMKRKIRNGLAETWYKSGAKETTATYSKDKLEGAQTRYYENGAVKRIENYKNNEFVDGKCFDENGAEIAFFPYVVKPEFPGGIKEFYKYVAKNFKRPNNSKGEIKVSFFVEVDGTLRDYKILEGFNYDMNVETLRVLFNSPLWIPGKLDGKITRTRYNMPLTFK</sequence>
<dbReference type="Gene3D" id="2.20.110.10">
    <property type="entry name" value="Histone H3 K4-specific methyltransferase SET7/9 N-terminal domain"/>
    <property type="match status" value="1"/>
</dbReference>
<organism evidence="1 2">
    <name type="scientific">Flavobacterium muglaense</name>
    <dbReference type="NCBI Taxonomy" id="2764716"/>
    <lineage>
        <taxon>Bacteria</taxon>
        <taxon>Pseudomonadati</taxon>
        <taxon>Bacteroidota</taxon>
        <taxon>Flavobacteriia</taxon>
        <taxon>Flavobacteriales</taxon>
        <taxon>Flavobacteriaceae</taxon>
        <taxon>Flavobacterium</taxon>
    </lineage>
</organism>
<dbReference type="Gene3D" id="3.30.1150.10">
    <property type="match status" value="1"/>
</dbReference>
<name>A0A923MYU7_9FLAO</name>
<evidence type="ECO:0000313" key="1">
    <source>
        <dbReference type="EMBL" id="MBC5844266.1"/>
    </source>
</evidence>
<dbReference type="AlphaFoldDB" id="A0A923MYU7"/>
<keyword evidence="2" id="KW-1185">Reference proteome</keyword>
<gene>
    <name evidence="1" type="ORF">H8R25_07430</name>
</gene>
<protein>
    <recommendedName>
        <fullName evidence="3">TonB C-terminal domain-containing protein</fullName>
    </recommendedName>
</protein>
<reference evidence="1 2" key="1">
    <citation type="submission" date="2020-08" db="EMBL/GenBank/DDBJ databases">
        <title>Description of novel Flavobacterium F-392 isolate.</title>
        <authorList>
            <person name="Saticioglu I.B."/>
            <person name="Duman M."/>
            <person name="Altun S."/>
        </authorList>
    </citation>
    <scope>NUCLEOTIDE SEQUENCE [LARGE SCALE GENOMIC DNA]</scope>
    <source>
        <strain evidence="1 2">F-392</strain>
    </source>
</reference>
<proteinExistence type="predicted"/>
<dbReference type="Proteomes" id="UP000641454">
    <property type="component" value="Unassembled WGS sequence"/>
</dbReference>
<dbReference type="EMBL" id="JACRUL010000013">
    <property type="protein sequence ID" value="MBC5844266.1"/>
    <property type="molecule type" value="Genomic_DNA"/>
</dbReference>
<evidence type="ECO:0000313" key="2">
    <source>
        <dbReference type="Proteomes" id="UP000641454"/>
    </source>
</evidence>
<dbReference type="SUPFAM" id="SSF82185">
    <property type="entry name" value="Histone H3 K4-specific methyltransferase SET7/9 N-terminal domain"/>
    <property type="match status" value="1"/>
</dbReference>
<dbReference type="SUPFAM" id="SSF74653">
    <property type="entry name" value="TolA/TonB C-terminal domain"/>
    <property type="match status" value="1"/>
</dbReference>
<accession>A0A923MYU7</accession>
<evidence type="ECO:0008006" key="3">
    <source>
        <dbReference type="Google" id="ProtNLM"/>
    </source>
</evidence>
<dbReference type="RefSeq" id="WP_187017936.1">
    <property type="nucleotide sequence ID" value="NZ_JACRUK010000013.1"/>
</dbReference>